<evidence type="ECO:0000256" key="2">
    <source>
        <dbReference type="ARBA" id="ARBA00010790"/>
    </source>
</evidence>
<evidence type="ECO:0000256" key="6">
    <source>
        <dbReference type="RuleBase" id="RU003968"/>
    </source>
</evidence>
<dbReference type="SUPFAM" id="SSF51905">
    <property type="entry name" value="FAD/NAD(P)-binding domain"/>
    <property type="match status" value="1"/>
</dbReference>
<dbReference type="InterPro" id="IPR000172">
    <property type="entry name" value="GMC_OxRdtase_N"/>
</dbReference>
<dbReference type="GO" id="GO:0008812">
    <property type="term" value="F:choline dehydrogenase activity"/>
    <property type="evidence" value="ECO:0007669"/>
    <property type="project" value="UniProtKB-EC"/>
</dbReference>
<accession>A0A841J7R4</accession>
<keyword evidence="4 5" id="KW-0274">FAD</keyword>
<dbReference type="Gene3D" id="3.50.50.60">
    <property type="entry name" value="FAD/NAD(P)-binding domain"/>
    <property type="match status" value="1"/>
</dbReference>
<evidence type="ECO:0000256" key="1">
    <source>
        <dbReference type="ARBA" id="ARBA00001974"/>
    </source>
</evidence>
<evidence type="ECO:0000259" key="8">
    <source>
        <dbReference type="PROSITE" id="PS00624"/>
    </source>
</evidence>
<evidence type="ECO:0000313" key="9">
    <source>
        <dbReference type="EMBL" id="MBB6124221.1"/>
    </source>
</evidence>
<dbReference type="AlphaFoldDB" id="A0A841J7R4"/>
<dbReference type="Gene3D" id="3.30.560.10">
    <property type="entry name" value="Glucose Oxidase, domain 3"/>
    <property type="match status" value="1"/>
</dbReference>
<name>A0A841J7R4_9SPHN</name>
<dbReference type="PROSITE" id="PS00624">
    <property type="entry name" value="GMC_OXRED_2"/>
    <property type="match status" value="1"/>
</dbReference>
<reference evidence="9 10" key="1">
    <citation type="submission" date="2020-08" db="EMBL/GenBank/DDBJ databases">
        <title>Genomic Encyclopedia of Type Strains, Phase IV (KMG-IV): sequencing the most valuable type-strain genomes for metagenomic binning, comparative biology and taxonomic classification.</title>
        <authorList>
            <person name="Goeker M."/>
        </authorList>
    </citation>
    <scope>NUCLEOTIDE SEQUENCE [LARGE SCALE GENOMIC DNA]</scope>
    <source>
        <strain evidence="9 10">DSM 102255</strain>
    </source>
</reference>
<comment type="similarity">
    <text evidence="2 6">Belongs to the GMC oxidoreductase family.</text>
</comment>
<dbReference type="PROSITE" id="PS00623">
    <property type="entry name" value="GMC_OXRED_1"/>
    <property type="match status" value="1"/>
</dbReference>
<evidence type="ECO:0000259" key="7">
    <source>
        <dbReference type="PROSITE" id="PS00623"/>
    </source>
</evidence>
<comment type="caution">
    <text evidence="9">The sequence shown here is derived from an EMBL/GenBank/DDBJ whole genome shotgun (WGS) entry which is preliminary data.</text>
</comment>
<keyword evidence="3 6" id="KW-0285">Flavoprotein</keyword>
<dbReference type="Proteomes" id="UP000552700">
    <property type="component" value="Unassembled WGS sequence"/>
</dbReference>
<dbReference type="InterPro" id="IPR012132">
    <property type="entry name" value="GMC_OxRdtase"/>
</dbReference>
<dbReference type="InterPro" id="IPR007867">
    <property type="entry name" value="GMC_OxRtase_C"/>
</dbReference>
<dbReference type="EMBL" id="JACIJP010000002">
    <property type="protein sequence ID" value="MBB6124221.1"/>
    <property type="molecule type" value="Genomic_DNA"/>
</dbReference>
<sequence>MDELDADYVIVGAGSAGCVLANRLSADPGVKVLLLEAGGDDRPTKNLSQFYLNMMIHMPAGFMKTIPNPKTAWHFHTEPDPGTKDRVHMWPRGKVLGGSSSVNGMLYVRGQHADYDGWRQMGCDSWSWDDVRPYFIRAEHQERGADEWHGHGGPLNVCDMLEKNAVSDAVIDACEQAGIPRNPDINGAEQEGVGYFQSTSKNGRRCSTSTAYLHPAMHRRNLRVVTNALTTRVQFEGKRAVGVEFIKDGIVCRAGARREVILSGGAINSPQLLQLSGIGPGELLRRYGIEVRVDSPNTGGNLQDHILFQSMFRLQDGAYSLNERTHGLKFLGEVLTYAVKRQGLLSSGTAQVVAFCKSRPELAHPDVQFHFLAATMDIELFARTQRMELEKKPGITIAPCQVRPESRGTIQINSADPKVAPTIRPNYLSDSLDQEVAVASMRLARRIANEPALQRWITHEITPGPQCSTDEELLDYARMTGASVYHPVGTCAMGGRDTDVLDPQLRVRGVEGLRVVDASVMPRIPSGNTNAPTIMVAEKAADIILGKSSAS</sequence>
<feature type="binding site" evidence="5">
    <location>
        <position position="95"/>
    </location>
    <ligand>
        <name>FAD</name>
        <dbReference type="ChEBI" id="CHEBI:57692"/>
    </ligand>
</feature>
<dbReference type="PANTHER" id="PTHR11552:SF147">
    <property type="entry name" value="CHOLINE DEHYDROGENASE, MITOCHONDRIAL"/>
    <property type="match status" value="1"/>
</dbReference>
<proteinExistence type="inferred from homology"/>
<dbReference type="Pfam" id="PF00732">
    <property type="entry name" value="GMC_oxred_N"/>
    <property type="match status" value="1"/>
</dbReference>
<dbReference type="InterPro" id="IPR036188">
    <property type="entry name" value="FAD/NAD-bd_sf"/>
</dbReference>
<dbReference type="SUPFAM" id="SSF54373">
    <property type="entry name" value="FAD-linked reductases, C-terminal domain"/>
    <property type="match status" value="1"/>
</dbReference>
<protein>
    <submittedName>
        <fullName evidence="9">Choline dehydrogenase</fullName>
        <ecNumber evidence="9">1.1.99.1</ecNumber>
    </submittedName>
</protein>
<gene>
    <name evidence="9" type="ORF">FHS92_001950</name>
</gene>
<dbReference type="GO" id="GO:0050660">
    <property type="term" value="F:flavin adenine dinucleotide binding"/>
    <property type="evidence" value="ECO:0007669"/>
    <property type="project" value="InterPro"/>
</dbReference>
<evidence type="ECO:0000256" key="4">
    <source>
        <dbReference type="ARBA" id="ARBA00022827"/>
    </source>
</evidence>
<comment type="cofactor">
    <cofactor evidence="1 5">
        <name>FAD</name>
        <dbReference type="ChEBI" id="CHEBI:57692"/>
    </cofactor>
</comment>
<feature type="domain" description="Glucose-methanol-choline oxidoreductase N-terminal" evidence="7">
    <location>
        <begin position="93"/>
        <end position="116"/>
    </location>
</feature>
<dbReference type="PANTHER" id="PTHR11552">
    <property type="entry name" value="GLUCOSE-METHANOL-CHOLINE GMC OXIDOREDUCTASE"/>
    <property type="match status" value="1"/>
</dbReference>
<dbReference type="EC" id="1.1.99.1" evidence="9"/>
<keyword evidence="9" id="KW-0560">Oxidoreductase</keyword>
<feature type="domain" description="Glucose-methanol-choline oxidoreductase N-terminal" evidence="8">
    <location>
        <begin position="265"/>
        <end position="279"/>
    </location>
</feature>
<organism evidence="9 10">
    <name type="scientific">Sphingobium subterraneum</name>
    <dbReference type="NCBI Taxonomy" id="627688"/>
    <lineage>
        <taxon>Bacteria</taxon>
        <taxon>Pseudomonadati</taxon>
        <taxon>Pseudomonadota</taxon>
        <taxon>Alphaproteobacteria</taxon>
        <taxon>Sphingomonadales</taxon>
        <taxon>Sphingomonadaceae</taxon>
        <taxon>Sphingobium</taxon>
    </lineage>
</organism>
<dbReference type="RefSeq" id="WP_184079961.1">
    <property type="nucleotide sequence ID" value="NZ_JACIJP010000002.1"/>
</dbReference>
<dbReference type="Pfam" id="PF05199">
    <property type="entry name" value="GMC_oxred_C"/>
    <property type="match status" value="1"/>
</dbReference>
<dbReference type="PIRSF" id="PIRSF000137">
    <property type="entry name" value="Alcohol_oxidase"/>
    <property type="match status" value="1"/>
</dbReference>
<dbReference type="NCBIfam" id="NF002550">
    <property type="entry name" value="PRK02106.1"/>
    <property type="match status" value="1"/>
</dbReference>
<keyword evidence="10" id="KW-1185">Reference proteome</keyword>
<evidence type="ECO:0000313" key="10">
    <source>
        <dbReference type="Proteomes" id="UP000552700"/>
    </source>
</evidence>
<evidence type="ECO:0000256" key="3">
    <source>
        <dbReference type="ARBA" id="ARBA00022630"/>
    </source>
</evidence>
<evidence type="ECO:0000256" key="5">
    <source>
        <dbReference type="PIRSR" id="PIRSR000137-2"/>
    </source>
</evidence>